<feature type="transmembrane region" description="Helical" evidence="2">
    <location>
        <begin position="190"/>
        <end position="211"/>
    </location>
</feature>
<sequence length="576" mass="64451">MRAIVCALPVSTRDGIWLALGSCGRGNEVGAGAEVAQMSRHELSRLSAGWKDQSTGSISGRLAGQLRRLASHSRCHATIRPPVPWILGYFHGSWGRCLPKATGFCSDCSDGADERSAGALMLFLFYYRGPPRCIRRQAHGGQLAPRAFFFTCRRRARLDVANAMNGNTTATLDRQWRTHSTFMKKRWPRYGILIGFAVFTLLVFLFARLSAVPTKPTFDLSQLEADYICNGLQNNTTASTSSDVIPNYVHYIWLLKDPAVFRLDFKVFVSIYSAHVYFQPERIFIHTDAAPSVLELAKTSGDVWTRRILALPEIAFNHVTAPTSTNRGVKITQMEHKADFLRIEALRTHGGIYMDMDAVPLRDVAPLRRAGFANVAGGAVALTMKHAGYVNNGVLLARPNTILMNIWLQASHLVFDGKWATASIHLLTDLVYRLGAIPSEVLIVHPRTFAPTSWEVDDQRRLFEPNLGAPLATAQGVIEEDPTGRPRELKATCLDAMAYLGEREREGARNRLEMDFSSTYVLHAFDDEIHRIRGWDHEVNLQYVMARKSNYARAVYPAIWHAVHTGIIPEKEARLH</sequence>
<comment type="caution">
    <text evidence="3">The sequence shown here is derived from an EMBL/GenBank/DDBJ whole genome shotgun (WGS) entry which is preliminary data.</text>
</comment>
<accession>A0AA40B079</accession>
<dbReference type="Pfam" id="PF04488">
    <property type="entry name" value="Gly_transf_sug"/>
    <property type="match status" value="1"/>
</dbReference>
<dbReference type="GO" id="GO:1901135">
    <property type="term" value="P:carbohydrate derivative metabolic process"/>
    <property type="evidence" value="ECO:0007669"/>
    <property type="project" value="UniProtKB-ARBA"/>
</dbReference>
<reference evidence="3" key="1">
    <citation type="submission" date="2023-06" db="EMBL/GenBank/DDBJ databases">
        <title>Genome-scale phylogeny and comparative genomics of the fungal order Sordariales.</title>
        <authorList>
            <consortium name="Lawrence Berkeley National Laboratory"/>
            <person name="Hensen N."/>
            <person name="Bonometti L."/>
            <person name="Westerberg I."/>
            <person name="Brannstrom I.O."/>
            <person name="Guillou S."/>
            <person name="Cros-Aarteil S."/>
            <person name="Calhoun S."/>
            <person name="Haridas S."/>
            <person name="Kuo A."/>
            <person name="Mondo S."/>
            <person name="Pangilinan J."/>
            <person name="Riley R."/>
            <person name="Labutti K."/>
            <person name="Andreopoulos B."/>
            <person name="Lipzen A."/>
            <person name="Chen C."/>
            <person name="Yanf M."/>
            <person name="Daum C."/>
            <person name="Ng V."/>
            <person name="Clum A."/>
            <person name="Steindorff A."/>
            <person name="Ohm R."/>
            <person name="Martin F."/>
            <person name="Silar P."/>
            <person name="Natvig D."/>
            <person name="Lalanne C."/>
            <person name="Gautier V."/>
            <person name="Ament-Velasquez S.L."/>
            <person name="Kruys A."/>
            <person name="Hutchinson M.I."/>
            <person name="Powell A.J."/>
            <person name="Barry K."/>
            <person name="Miller A.N."/>
            <person name="Grigoriev I.V."/>
            <person name="Debuchy R."/>
            <person name="Gladieux P."/>
            <person name="Thoren M.H."/>
            <person name="Johannesson H."/>
        </authorList>
    </citation>
    <scope>NUCLEOTIDE SEQUENCE</scope>
    <source>
        <strain evidence="3">SMH4607-1</strain>
    </source>
</reference>
<dbReference type="InterPro" id="IPR007577">
    <property type="entry name" value="GlycoTrfase_DXD_sugar-bd_CS"/>
</dbReference>
<name>A0AA40B079_9PEZI</name>
<evidence type="ECO:0000313" key="4">
    <source>
        <dbReference type="Proteomes" id="UP001172102"/>
    </source>
</evidence>
<dbReference type="Gene3D" id="3.90.550.20">
    <property type="match status" value="1"/>
</dbReference>
<dbReference type="PANTHER" id="PTHR46830">
    <property type="entry name" value="TRANSFERASE, PUTATIVE-RELATED"/>
    <property type="match status" value="1"/>
</dbReference>
<comment type="similarity">
    <text evidence="1">Belongs to the glycosyltransferase 32 family.</text>
</comment>
<dbReference type="PANTHER" id="PTHR46830:SF2">
    <property type="entry name" value="ALPHA-1,4-N-ACETYLGLUCOSAMINYLTRANSFERASE"/>
    <property type="match status" value="1"/>
</dbReference>
<keyword evidence="2" id="KW-0812">Transmembrane</keyword>
<keyword evidence="2" id="KW-0472">Membrane</keyword>
<dbReference type="Proteomes" id="UP001172102">
    <property type="component" value="Unassembled WGS sequence"/>
</dbReference>
<evidence type="ECO:0000256" key="2">
    <source>
        <dbReference type="SAM" id="Phobius"/>
    </source>
</evidence>
<keyword evidence="2" id="KW-1133">Transmembrane helix</keyword>
<dbReference type="InterPro" id="IPR029044">
    <property type="entry name" value="Nucleotide-diphossugar_trans"/>
</dbReference>
<dbReference type="SUPFAM" id="SSF53448">
    <property type="entry name" value="Nucleotide-diphospho-sugar transferases"/>
    <property type="match status" value="1"/>
</dbReference>
<evidence type="ECO:0000256" key="1">
    <source>
        <dbReference type="ARBA" id="ARBA00009003"/>
    </source>
</evidence>
<protein>
    <recommendedName>
        <fullName evidence="5">Glycosyl transferase</fullName>
    </recommendedName>
</protein>
<keyword evidence="4" id="KW-1185">Reference proteome</keyword>
<dbReference type="AlphaFoldDB" id="A0AA40B079"/>
<evidence type="ECO:0000313" key="3">
    <source>
        <dbReference type="EMBL" id="KAK0725260.1"/>
    </source>
</evidence>
<organism evidence="3 4">
    <name type="scientific">Lasiosphaeris hirsuta</name>
    <dbReference type="NCBI Taxonomy" id="260670"/>
    <lineage>
        <taxon>Eukaryota</taxon>
        <taxon>Fungi</taxon>
        <taxon>Dikarya</taxon>
        <taxon>Ascomycota</taxon>
        <taxon>Pezizomycotina</taxon>
        <taxon>Sordariomycetes</taxon>
        <taxon>Sordariomycetidae</taxon>
        <taxon>Sordariales</taxon>
        <taxon>Lasiosphaeriaceae</taxon>
        <taxon>Lasiosphaeris</taxon>
    </lineage>
</organism>
<gene>
    <name evidence="3" type="ORF">B0H67DRAFT_125684</name>
</gene>
<evidence type="ECO:0008006" key="5">
    <source>
        <dbReference type="Google" id="ProtNLM"/>
    </source>
</evidence>
<dbReference type="EMBL" id="JAUKUA010000002">
    <property type="protein sequence ID" value="KAK0725260.1"/>
    <property type="molecule type" value="Genomic_DNA"/>
</dbReference>
<proteinExistence type="inferred from homology"/>